<organism evidence="3 4">
    <name type="scientific">Rhodopseudomonas pentothenatexigens</name>
    <dbReference type="NCBI Taxonomy" id="999699"/>
    <lineage>
        <taxon>Bacteria</taxon>
        <taxon>Pseudomonadati</taxon>
        <taxon>Pseudomonadota</taxon>
        <taxon>Alphaproteobacteria</taxon>
        <taxon>Hyphomicrobiales</taxon>
        <taxon>Nitrobacteraceae</taxon>
        <taxon>Rhodopseudomonas</taxon>
    </lineage>
</organism>
<evidence type="ECO:0000313" key="2">
    <source>
        <dbReference type="EMBL" id="RED31975.1"/>
    </source>
</evidence>
<keyword evidence="5" id="KW-1185">Reference proteome</keyword>
<dbReference type="PANTHER" id="PTHR36573:SF1">
    <property type="entry name" value="INTERMEMBRANE PHOSPHOLIPID TRANSPORT SYSTEM BINDING PROTEIN MLAC"/>
    <property type="match status" value="1"/>
</dbReference>
<evidence type="ECO:0000313" key="5">
    <source>
        <dbReference type="Proteomes" id="UP000256343"/>
    </source>
</evidence>
<evidence type="ECO:0000313" key="4">
    <source>
        <dbReference type="Proteomes" id="UP000252631"/>
    </source>
</evidence>
<dbReference type="PANTHER" id="PTHR36573">
    <property type="entry name" value="INTERMEMBRANE PHOSPHOLIPID TRANSPORT SYSTEM BINDING PROTEIN MLAC"/>
    <property type="match status" value="1"/>
</dbReference>
<dbReference type="AlphaFoldDB" id="A0A336JPI5"/>
<dbReference type="Proteomes" id="UP000256343">
    <property type="component" value="Unassembled WGS sequence"/>
</dbReference>
<feature type="signal peptide" evidence="1">
    <location>
        <begin position="1"/>
        <end position="21"/>
    </location>
</feature>
<dbReference type="OrthoDB" id="8099120at2"/>
<dbReference type="Pfam" id="PF05494">
    <property type="entry name" value="MlaC"/>
    <property type="match status" value="1"/>
</dbReference>
<dbReference type="EMBL" id="QRDT01000013">
    <property type="protein sequence ID" value="RED31975.1"/>
    <property type="molecule type" value="Genomic_DNA"/>
</dbReference>
<dbReference type="RefSeq" id="WP_114358670.1">
    <property type="nucleotide sequence ID" value="NZ_QRDT01000013.1"/>
</dbReference>
<reference evidence="3 4" key="1">
    <citation type="submission" date="2017-08" db="EMBL/GenBank/DDBJ databases">
        <authorList>
            <person name="de Groot N.N."/>
        </authorList>
    </citation>
    <scope>NUCLEOTIDE SEQUENCE [LARGE SCALE GENOMIC DNA]</scope>
    <source>
        <strain evidence="3 4">JA575</strain>
    </source>
</reference>
<dbReference type="Gene3D" id="3.10.450.710">
    <property type="entry name" value="Tgt2/MlaC"/>
    <property type="match status" value="1"/>
</dbReference>
<proteinExistence type="predicted"/>
<gene>
    <name evidence="2" type="ORF">BJ125_11365</name>
    <name evidence="3" type="ORF">SAMN05892882_11365</name>
</gene>
<dbReference type="InterPro" id="IPR042245">
    <property type="entry name" value="Tgt2/MlaC_sf"/>
</dbReference>
<protein>
    <submittedName>
        <fullName evidence="3">Phospholipid transport system substrate-binding protein</fullName>
    </submittedName>
</protein>
<dbReference type="InterPro" id="IPR008869">
    <property type="entry name" value="MlaC/ttg2D"/>
</dbReference>
<dbReference type="EMBL" id="UFQQ01000013">
    <property type="protein sequence ID" value="SSW91647.1"/>
    <property type="molecule type" value="Genomic_DNA"/>
</dbReference>
<feature type="chain" id="PRO_5016338126" evidence="1">
    <location>
        <begin position="22"/>
        <end position="222"/>
    </location>
</feature>
<dbReference type="Proteomes" id="UP000252631">
    <property type="component" value="Unassembled WGS sequence"/>
</dbReference>
<keyword evidence="1" id="KW-0732">Signal</keyword>
<name>A0A336JPI5_9BRAD</name>
<sequence length="222" mass="23783">MRVLTFLLVCFLAAAPAGAFAFPGLGQTVAPADSARQDAVGHRGWDGTAPLIRVAATPAQAAEAVVKQFAEAARTANKETIGGLVRGVFDMDTTTKSALGRYARQATPDQLQAVSREFEKILAKSVLNSTADQKATSVSVDPCTEAQRNFTCTSRFMRRGAQPIVIVWRVAANAGSYKIFDMIVENVSAVTIYRDSFASIIQQSGIDGLIVQLKTRNQSQAK</sequence>
<evidence type="ECO:0000313" key="3">
    <source>
        <dbReference type="EMBL" id="SSW91647.1"/>
    </source>
</evidence>
<accession>A0A336JPI5</accession>
<reference evidence="2 5" key="2">
    <citation type="submission" date="2018-07" db="EMBL/GenBank/DDBJ databases">
        <title>Genomic Encyclopedia of Archaeal and Bacterial Type Strains, Phase II (KMG-II): from individual species to whole genera.</title>
        <authorList>
            <person name="Goeker M."/>
        </authorList>
    </citation>
    <scope>NUCLEOTIDE SEQUENCE [LARGE SCALE GENOMIC DNA]</scope>
    <source>
        <strain evidence="2 5">JA575</strain>
    </source>
</reference>
<evidence type="ECO:0000256" key="1">
    <source>
        <dbReference type="SAM" id="SignalP"/>
    </source>
</evidence>